<dbReference type="EMBL" id="LK023314">
    <property type="protein sequence ID" value="CDS04087.1"/>
    <property type="molecule type" value="Genomic_DNA"/>
</dbReference>
<evidence type="ECO:0000313" key="2">
    <source>
        <dbReference type="EMBL" id="CDS04087.1"/>
    </source>
</evidence>
<name>A0A077W9U3_9FUNG</name>
<accession>A0A077W9U3</accession>
<feature type="compositionally biased region" description="Acidic residues" evidence="1">
    <location>
        <begin position="139"/>
        <end position="151"/>
    </location>
</feature>
<gene>
    <name evidence="2" type="ORF">LRAMOSA07042</name>
</gene>
<sequence>MQNKYTGEPAKLENAARIYRWLDSMRDASNLLIQQELGNDEWDPQLEKMVQQRVEESLREAASIVAKNANFQHIGPNDLDGLGREQFDHNLLSQKDTLEKDARSELDEMIAKRLNFPGEMEPLIQDMVNKKSSSQAENVEFESSDAEDTGENDYTLPENEYREALRILAQLEKTLPQTSKALDSLSTLLNQ</sequence>
<dbReference type="AlphaFoldDB" id="A0A077W9U3"/>
<proteinExistence type="predicted"/>
<evidence type="ECO:0000256" key="1">
    <source>
        <dbReference type="SAM" id="MobiDB-lite"/>
    </source>
</evidence>
<feature type="region of interest" description="Disordered" evidence="1">
    <location>
        <begin position="129"/>
        <end position="154"/>
    </location>
</feature>
<protein>
    <submittedName>
        <fullName evidence="2">Uncharacterized protein</fullName>
    </submittedName>
</protein>
<dbReference type="OrthoDB" id="2260020at2759"/>
<organism evidence="2">
    <name type="scientific">Lichtheimia ramosa</name>
    <dbReference type="NCBI Taxonomy" id="688394"/>
    <lineage>
        <taxon>Eukaryota</taxon>
        <taxon>Fungi</taxon>
        <taxon>Fungi incertae sedis</taxon>
        <taxon>Mucoromycota</taxon>
        <taxon>Mucoromycotina</taxon>
        <taxon>Mucoromycetes</taxon>
        <taxon>Mucorales</taxon>
        <taxon>Lichtheimiaceae</taxon>
        <taxon>Lichtheimia</taxon>
    </lineage>
</organism>
<reference evidence="2" key="1">
    <citation type="journal article" date="2014" name="Genome Announc.">
        <title>De novo whole-genome sequence and genome annotation of Lichtheimia ramosa.</title>
        <authorList>
            <person name="Linde J."/>
            <person name="Schwartze V."/>
            <person name="Binder U."/>
            <person name="Lass-Florl C."/>
            <person name="Voigt K."/>
            <person name="Horn F."/>
        </authorList>
    </citation>
    <scope>NUCLEOTIDE SEQUENCE</scope>
    <source>
        <strain evidence="2">JMRC FSU:6197</strain>
    </source>
</reference>